<dbReference type="Gene3D" id="1.10.10.10">
    <property type="entry name" value="Winged helix-like DNA-binding domain superfamily/Winged helix DNA-binding domain"/>
    <property type="match status" value="1"/>
</dbReference>
<reference evidence="1 2" key="1">
    <citation type="submission" date="2020-04" db="EMBL/GenBank/DDBJ databases">
        <authorList>
            <person name="Pajer P."/>
            <person name="Broz P."/>
        </authorList>
    </citation>
    <scope>NUCLEOTIDE SEQUENCE [LARGE SCALE GENOMIC DNA]</scope>
    <source>
        <strain evidence="2">NRL-ATB46093</strain>
    </source>
</reference>
<keyword evidence="2" id="KW-1185">Reference proteome</keyword>
<dbReference type="EMBL" id="CP051177">
    <property type="protein sequence ID" value="QKX51090.1"/>
    <property type="molecule type" value="Genomic_DNA"/>
</dbReference>
<dbReference type="InterPro" id="IPR036390">
    <property type="entry name" value="WH_DNA-bd_sf"/>
</dbReference>
<dbReference type="RefSeq" id="WP_036802576.1">
    <property type="nucleotide sequence ID" value="NZ_CP051177.1"/>
</dbReference>
<reference evidence="2" key="2">
    <citation type="submission" date="2020-06" db="EMBL/GenBank/DDBJ databases">
        <title>Isolation of Planomicrobium glaciei.</title>
        <authorList>
            <person name="Malisova L."/>
            <person name="Safrankova R."/>
            <person name="Jakubu V."/>
            <person name="Spanelova P."/>
        </authorList>
    </citation>
    <scope>NUCLEOTIDE SEQUENCE [LARGE SCALE GENOMIC DNA]</scope>
    <source>
        <strain evidence="2">NRL-ATB46093</strain>
    </source>
</reference>
<dbReference type="AlphaFoldDB" id="A0A7H8QB38"/>
<evidence type="ECO:0000313" key="2">
    <source>
        <dbReference type="Proteomes" id="UP000509222"/>
    </source>
</evidence>
<sequence>MEKLKSELQSSLLAASDVSITDERVWKLPVVLYDVSFDRVKRLKMDILMKMLLFAFQESEIRRAATLADMLMVEELFVRDLMEKMQRTGLIELQKKGYGLTAKGFDYLEKGIFDEEMEGEATVISFSAVHDEYLLPSLQEYPEAEERMPRYRYDGVRGSLKKDRMQKLLAKEMVYPAEDNFQIIATDITACIEQETVFVPCLEFQLYDRKQDIFYARVWNTLKGSWDETLAKQIEEREVVKWRKAMEEREAAFN</sequence>
<evidence type="ECO:0000313" key="1">
    <source>
        <dbReference type="EMBL" id="QKX51090.1"/>
    </source>
</evidence>
<organism evidence="1 2">
    <name type="scientific">Planococcus glaciei</name>
    <dbReference type="NCBI Taxonomy" id="459472"/>
    <lineage>
        <taxon>Bacteria</taxon>
        <taxon>Bacillati</taxon>
        <taxon>Bacillota</taxon>
        <taxon>Bacilli</taxon>
        <taxon>Bacillales</taxon>
        <taxon>Caryophanaceae</taxon>
        <taxon>Planococcus</taxon>
    </lineage>
</organism>
<name>A0A7H8QB38_9BACL</name>
<dbReference type="InterPro" id="IPR036388">
    <property type="entry name" value="WH-like_DNA-bd_sf"/>
</dbReference>
<accession>A0A7H8QB38</accession>
<protein>
    <submittedName>
        <fullName evidence="1">Uncharacterized protein</fullName>
    </submittedName>
</protein>
<proteinExistence type="predicted"/>
<dbReference type="Proteomes" id="UP000509222">
    <property type="component" value="Chromosome"/>
</dbReference>
<gene>
    <name evidence="1" type="ORF">HF394_11100</name>
</gene>
<dbReference type="SUPFAM" id="SSF46785">
    <property type="entry name" value="Winged helix' DNA-binding domain"/>
    <property type="match status" value="1"/>
</dbReference>